<dbReference type="EMBL" id="MTYJ01000113">
    <property type="protein sequence ID" value="OQV13948.1"/>
    <property type="molecule type" value="Genomic_DNA"/>
</dbReference>
<proteinExistence type="predicted"/>
<evidence type="ECO:0000313" key="1">
    <source>
        <dbReference type="EMBL" id="OQV13948.1"/>
    </source>
</evidence>
<evidence type="ECO:0000313" key="2">
    <source>
        <dbReference type="Proteomes" id="UP000192578"/>
    </source>
</evidence>
<name>A0A1W0WFH5_HYPEX</name>
<gene>
    <name evidence="1" type="ORF">BV898_11830</name>
</gene>
<accession>A0A1W0WFH5</accession>
<keyword evidence="2" id="KW-1185">Reference proteome</keyword>
<dbReference type="Proteomes" id="UP000192578">
    <property type="component" value="Unassembled WGS sequence"/>
</dbReference>
<dbReference type="AlphaFoldDB" id="A0A1W0WFH5"/>
<protein>
    <submittedName>
        <fullName evidence="1">Uncharacterized protein</fullName>
    </submittedName>
</protein>
<sequence length="111" mass="12588">MENNKARSIHFIGSEESASSELTDLNHHHPTSAIALPKNHREARHISVETEPRFIEPYQVTETWYANARTLPSYPEVDVLSAFWRPVPFRKAVRMFETTILAVRADSGGGN</sequence>
<reference evidence="2" key="1">
    <citation type="submission" date="2017-01" db="EMBL/GenBank/DDBJ databases">
        <title>Comparative genomics of anhydrobiosis in the tardigrade Hypsibius dujardini.</title>
        <authorList>
            <person name="Yoshida Y."/>
            <person name="Koutsovoulos G."/>
            <person name="Laetsch D."/>
            <person name="Stevens L."/>
            <person name="Kumar S."/>
            <person name="Horikawa D."/>
            <person name="Ishino K."/>
            <person name="Komine S."/>
            <person name="Tomita M."/>
            <person name="Blaxter M."/>
            <person name="Arakawa K."/>
        </authorList>
    </citation>
    <scope>NUCLEOTIDE SEQUENCE [LARGE SCALE GENOMIC DNA]</scope>
    <source>
        <strain evidence="2">Z151</strain>
    </source>
</reference>
<comment type="caution">
    <text evidence="1">The sequence shown here is derived from an EMBL/GenBank/DDBJ whole genome shotgun (WGS) entry which is preliminary data.</text>
</comment>
<organism evidence="1 2">
    <name type="scientific">Hypsibius exemplaris</name>
    <name type="common">Freshwater tardigrade</name>
    <dbReference type="NCBI Taxonomy" id="2072580"/>
    <lineage>
        <taxon>Eukaryota</taxon>
        <taxon>Metazoa</taxon>
        <taxon>Ecdysozoa</taxon>
        <taxon>Tardigrada</taxon>
        <taxon>Eutardigrada</taxon>
        <taxon>Parachela</taxon>
        <taxon>Hypsibioidea</taxon>
        <taxon>Hypsibiidae</taxon>
        <taxon>Hypsibius</taxon>
    </lineage>
</organism>